<feature type="region of interest" description="Disordered" evidence="2">
    <location>
        <begin position="363"/>
        <end position="390"/>
    </location>
</feature>
<feature type="coiled-coil region" evidence="1">
    <location>
        <begin position="291"/>
        <end position="334"/>
    </location>
</feature>
<comment type="caution">
    <text evidence="3">The sequence shown here is derived from an EMBL/GenBank/DDBJ whole genome shotgun (WGS) entry which is preliminary data.</text>
</comment>
<organism evidence="3 4">
    <name type="scientific">Berkelbacteria bacterium GW2011_GWA2_38_9</name>
    <dbReference type="NCBI Taxonomy" id="1618334"/>
    <lineage>
        <taxon>Bacteria</taxon>
        <taxon>Candidatus Berkelbacteria</taxon>
    </lineage>
</organism>
<evidence type="ECO:0000313" key="3">
    <source>
        <dbReference type="EMBL" id="KKQ89874.1"/>
    </source>
</evidence>
<evidence type="ECO:0000256" key="2">
    <source>
        <dbReference type="SAM" id="MobiDB-lite"/>
    </source>
</evidence>
<dbReference type="SUPFAM" id="SSF55874">
    <property type="entry name" value="ATPase domain of HSP90 chaperone/DNA topoisomerase II/histidine kinase"/>
    <property type="match status" value="1"/>
</dbReference>
<dbReference type="Gene3D" id="3.30.565.10">
    <property type="entry name" value="Histidine kinase-like ATPase, C-terminal domain"/>
    <property type="match status" value="1"/>
</dbReference>
<dbReference type="Pfam" id="PF13589">
    <property type="entry name" value="HATPase_c_3"/>
    <property type="match status" value="1"/>
</dbReference>
<gene>
    <name evidence="3" type="ORF">UT11_C0017G0002</name>
</gene>
<reference evidence="3 4" key="1">
    <citation type="journal article" date="2015" name="Nature">
        <title>rRNA introns, odd ribosomes, and small enigmatic genomes across a large radiation of phyla.</title>
        <authorList>
            <person name="Brown C.T."/>
            <person name="Hug L.A."/>
            <person name="Thomas B.C."/>
            <person name="Sharon I."/>
            <person name="Castelle C.J."/>
            <person name="Singh A."/>
            <person name="Wilkins M.J."/>
            <person name="Williams K.H."/>
            <person name="Banfield J.F."/>
        </authorList>
    </citation>
    <scope>NUCLEOTIDE SEQUENCE [LARGE SCALE GENOMIC DNA]</scope>
</reference>
<proteinExistence type="predicted"/>
<evidence type="ECO:0000256" key="1">
    <source>
        <dbReference type="SAM" id="Coils"/>
    </source>
</evidence>
<keyword evidence="1" id="KW-0175">Coiled coil</keyword>
<name>A0A0G0NVG9_9BACT</name>
<protein>
    <recommendedName>
        <fullName evidence="5">ATP-binding protein</fullName>
    </recommendedName>
</protein>
<dbReference type="AlphaFoldDB" id="A0A0G0NVG9"/>
<evidence type="ECO:0000313" key="4">
    <source>
        <dbReference type="Proteomes" id="UP000033934"/>
    </source>
</evidence>
<dbReference type="Proteomes" id="UP000033934">
    <property type="component" value="Unassembled WGS sequence"/>
</dbReference>
<evidence type="ECO:0008006" key="5">
    <source>
        <dbReference type="Google" id="ProtNLM"/>
    </source>
</evidence>
<accession>A0A0G0NVG9</accession>
<dbReference type="InterPro" id="IPR036890">
    <property type="entry name" value="HATPase_C_sf"/>
</dbReference>
<sequence length="489" mass="55836">MKSSTQNTIQVTVDKNHLIALGERMYIESIELIRELVNNAYDADATEVKVVISEDKIIVEDNGSGMNEKGLEQFFTVGSAEKRANSISLRFGRKRIGQFGIGKFAALAAADCFMIESVRSNFHHAVVFDRQAWQLNDNWSLPIFTQAKSPFHTEGTKVTLTKLKKAFRLADIERHLQESVPLRAKKFIVLVNNKVIGSRYIPGRRFVFVQNTIYGKIEGEIVIAARSSDIGEIGVECRVNHILICRELFSLEKDYSRFITRVSGEVNADFLPLLASRHDFVRDSNEFKLFYQVVKNQLQKVLEEIKKEADTKHLKKINEDLQDAMKKIRQALELNPSLTPSGKVIAERKKRFSEIASDTIKKDRRVSDSEKSDSDQKTQKSLEQHEKERILKESNPEAIKRIRLPHLGVSVAIAALGVDSDEVISSGNLVYINSDHLLYQNLYQKKEQFSMHLLRLITQELVLMKKLRISAEEAFRLQSQLLRDAIVHK</sequence>
<dbReference type="EMBL" id="LBVO01000017">
    <property type="protein sequence ID" value="KKQ89874.1"/>
    <property type="molecule type" value="Genomic_DNA"/>
</dbReference>